<proteinExistence type="predicted"/>
<evidence type="ECO:0000313" key="2">
    <source>
        <dbReference type="Proteomes" id="UP000747110"/>
    </source>
</evidence>
<organism evidence="1 2">
    <name type="scientific">Volvox reticuliferus</name>
    <dbReference type="NCBI Taxonomy" id="1737510"/>
    <lineage>
        <taxon>Eukaryota</taxon>
        <taxon>Viridiplantae</taxon>
        <taxon>Chlorophyta</taxon>
        <taxon>core chlorophytes</taxon>
        <taxon>Chlorophyceae</taxon>
        <taxon>CS clade</taxon>
        <taxon>Chlamydomonadales</taxon>
        <taxon>Volvocaceae</taxon>
        <taxon>Volvox</taxon>
    </lineage>
</organism>
<protein>
    <submittedName>
        <fullName evidence="1">Uncharacterized protein</fullName>
    </submittedName>
</protein>
<evidence type="ECO:0000313" key="1">
    <source>
        <dbReference type="EMBL" id="GIL81933.1"/>
    </source>
</evidence>
<gene>
    <name evidence="1" type="ORF">Vretifemale_10692</name>
</gene>
<keyword evidence="2" id="KW-1185">Reference proteome</keyword>
<accession>A0A8J4CFH9</accession>
<dbReference type="EMBL" id="BNCP01000022">
    <property type="protein sequence ID" value="GIL81933.1"/>
    <property type="molecule type" value="Genomic_DNA"/>
</dbReference>
<name>A0A8J4CFH9_9CHLO</name>
<reference evidence="1" key="1">
    <citation type="journal article" date="2021" name="Proc. Natl. Acad. Sci. U.S.A.">
        <title>Three genomes in the algal genus Volvox reveal the fate of a haploid sex-determining region after a transition to homothallism.</title>
        <authorList>
            <person name="Yamamoto K."/>
            <person name="Hamaji T."/>
            <person name="Kawai-Toyooka H."/>
            <person name="Matsuzaki R."/>
            <person name="Takahashi F."/>
            <person name="Nishimura Y."/>
            <person name="Kawachi M."/>
            <person name="Noguchi H."/>
            <person name="Minakuchi Y."/>
            <person name="Umen J.G."/>
            <person name="Toyoda A."/>
            <person name="Nozaki H."/>
        </authorList>
    </citation>
    <scope>NUCLEOTIDE SEQUENCE</scope>
    <source>
        <strain evidence="1">NIES-3786</strain>
    </source>
</reference>
<dbReference type="OrthoDB" id="526112at2759"/>
<sequence>MTCITEGILVHHGSAAVQGSPIWSHAKFCATTSSFGFVRAFTIRSREVLASREVLSVVVRVSVRLLQNTQAAMTGSDLSPETKEEMARLLMGRSFDSLKPHEKGAVVGAAR</sequence>
<dbReference type="Proteomes" id="UP000747110">
    <property type="component" value="Unassembled WGS sequence"/>
</dbReference>
<dbReference type="AlphaFoldDB" id="A0A8J4CFH9"/>
<comment type="caution">
    <text evidence="1">The sequence shown here is derived from an EMBL/GenBank/DDBJ whole genome shotgun (WGS) entry which is preliminary data.</text>
</comment>